<evidence type="ECO:0000256" key="1">
    <source>
        <dbReference type="SAM" id="MobiDB-lite"/>
    </source>
</evidence>
<organism evidence="3 4">
    <name type="scientific">Artemisia annua</name>
    <name type="common">Sweet wormwood</name>
    <dbReference type="NCBI Taxonomy" id="35608"/>
    <lineage>
        <taxon>Eukaryota</taxon>
        <taxon>Viridiplantae</taxon>
        <taxon>Streptophyta</taxon>
        <taxon>Embryophyta</taxon>
        <taxon>Tracheophyta</taxon>
        <taxon>Spermatophyta</taxon>
        <taxon>Magnoliopsida</taxon>
        <taxon>eudicotyledons</taxon>
        <taxon>Gunneridae</taxon>
        <taxon>Pentapetalae</taxon>
        <taxon>asterids</taxon>
        <taxon>campanulids</taxon>
        <taxon>Asterales</taxon>
        <taxon>Asteraceae</taxon>
        <taxon>Asteroideae</taxon>
        <taxon>Anthemideae</taxon>
        <taxon>Artemisiinae</taxon>
        <taxon>Artemisia</taxon>
    </lineage>
</organism>
<accession>A0A2U1Q509</accession>
<dbReference type="PANTHER" id="PTHR47165:SF4">
    <property type="entry name" value="OS03G0429900 PROTEIN"/>
    <property type="match status" value="1"/>
</dbReference>
<feature type="domain" description="Replication protein A 70 kDa DNA-binding subunit B/D first OB fold" evidence="2">
    <location>
        <begin position="7"/>
        <end position="110"/>
    </location>
</feature>
<dbReference type="OrthoDB" id="1750540at2759"/>
<dbReference type="EMBL" id="PKPP01000412">
    <property type="protein sequence ID" value="PWA93085.1"/>
    <property type="molecule type" value="Genomic_DNA"/>
</dbReference>
<sequence>MADQAITALSDIDSMLDDCKILVRMVRVWKAHPITRPNEVWSLEVLFQDQQGNRIQASIKKADMNKFQAILDEGSCYKVGSFGVGENGGKFPLLSQRYKIGFYKNTSVTRVAPFDQNTRGFRFEPFQNFTRRQFSETDIVDVIGTIKSISEPIPYESYGGSKFRRIVTLEDVDGVTMDCCFFDGWVDRFNSLAQQLNSMKNVVMILQIGKVKYFNANFPLVSNGAFATKLYVKDNIPEINTFRKMYQEMDGYVEKNIVLNIFSPSKKEITADEFFENAVRKMVGSICESEYQFECIVYAKIHKVHREHGWWYLACKKCGCVAKEPEEHGESSSSKKKPKTKVWFCKQHKEVTNVGPRYKVIVRVIDDTGSASLLLYEDIITKLVDIPCHKLKAKYRDQADDIFPDELAPIMISEDENMIKIFKHGFINEDNEGEMQTPVTPSVTTTKFNAFDNIPFNIESTPEITKATHKDGGSGSSSGKSKREVTDLDGVVPEDNGSKKLKNDVEVEVLNGSDA</sequence>
<gene>
    <name evidence="3" type="ORF">CTI12_AA073160</name>
</gene>
<keyword evidence="3" id="KW-0238">DNA-binding</keyword>
<name>A0A2U1Q509_ARTAN</name>
<dbReference type="PANTHER" id="PTHR47165">
    <property type="entry name" value="OS03G0429900 PROTEIN"/>
    <property type="match status" value="1"/>
</dbReference>
<dbReference type="InterPro" id="IPR003871">
    <property type="entry name" value="RFA1B/D_OB_1st"/>
</dbReference>
<reference evidence="3 4" key="1">
    <citation type="journal article" date="2018" name="Mol. Plant">
        <title>The genome of Artemisia annua provides insight into the evolution of Asteraceae family and artemisinin biosynthesis.</title>
        <authorList>
            <person name="Shen Q."/>
            <person name="Zhang L."/>
            <person name="Liao Z."/>
            <person name="Wang S."/>
            <person name="Yan T."/>
            <person name="Shi P."/>
            <person name="Liu M."/>
            <person name="Fu X."/>
            <person name="Pan Q."/>
            <person name="Wang Y."/>
            <person name="Lv Z."/>
            <person name="Lu X."/>
            <person name="Zhang F."/>
            <person name="Jiang W."/>
            <person name="Ma Y."/>
            <person name="Chen M."/>
            <person name="Hao X."/>
            <person name="Li L."/>
            <person name="Tang Y."/>
            <person name="Lv G."/>
            <person name="Zhou Y."/>
            <person name="Sun X."/>
            <person name="Brodelius P.E."/>
            <person name="Rose J.K.C."/>
            <person name="Tang K."/>
        </authorList>
    </citation>
    <scope>NUCLEOTIDE SEQUENCE [LARGE SCALE GENOMIC DNA]</scope>
    <source>
        <strain evidence="4">cv. Huhao1</strain>
        <tissue evidence="3">Leaf</tissue>
    </source>
</reference>
<dbReference type="InterPro" id="IPR012340">
    <property type="entry name" value="NA-bd_OB-fold"/>
</dbReference>
<evidence type="ECO:0000313" key="4">
    <source>
        <dbReference type="Proteomes" id="UP000245207"/>
    </source>
</evidence>
<protein>
    <submittedName>
        <fullName evidence="3">Replication protein A 70 kDa DNA-binding subunit B</fullName>
    </submittedName>
</protein>
<keyword evidence="4" id="KW-1185">Reference proteome</keyword>
<dbReference type="CDD" id="cd04480">
    <property type="entry name" value="RPA1_DBD_A_like"/>
    <property type="match status" value="1"/>
</dbReference>
<comment type="caution">
    <text evidence="3">The sequence shown here is derived from an EMBL/GenBank/DDBJ whole genome shotgun (WGS) entry which is preliminary data.</text>
</comment>
<feature type="region of interest" description="Disordered" evidence="1">
    <location>
        <begin position="461"/>
        <end position="515"/>
    </location>
</feature>
<dbReference type="Pfam" id="PF02721">
    <property type="entry name" value="DUF223"/>
    <property type="match status" value="1"/>
</dbReference>
<proteinExistence type="predicted"/>
<dbReference type="AlphaFoldDB" id="A0A2U1Q509"/>
<dbReference type="Gene3D" id="2.40.50.140">
    <property type="entry name" value="Nucleic acid-binding proteins"/>
    <property type="match status" value="3"/>
</dbReference>
<evidence type="ECO:0000313" key="3">
    <source>
        <dbReference type="EMBL" id="PWA93085.1"/>
    </source>
</evidence>
<evidence type="ECO:0000259" key="2">
    <source>
        <dbReference type="Pfam" id="PF02721"/>
    </source>
</evidence>
<dbReference type="Proteomes" id="UP000245207">
    <property type="component" value="Unassembled WGS sequence"/>
</dbReference>
<dbReference type="SUPFAM" id="SSF50249">
    <property type="entry name" value="Nucleic acid-binding proteins"/>
    <property type="match status" value="3"/>
</dbReference>
<feature type="compositionally biased region" description="Basic and acidic residues" evidence="1">
    <location>
        <begin position="496"/>
        <end position="505"/>
    </location>
</feature>
<dbReference type="GO" id="GO:0003677">
    <property type="term" value="F:DNA binding"/>
    <property type="evidence" value="ECO:0007669"/>
    <property type="project" value="UniProtKB-KW"/>
</dbReference>